<feature type="domain" description="AB hydrolase-1" evidence="1">
    <location>
        <begin position="30"/>
        <end position="297"/>
    </location>
</feature>
<protein>
    <submittedName>
        <fullName evidence="2">Alpha/beta hydrolase</fullName>
    </submittedName>
</protein>
<dbReference type="Gene3D" id="3.40.50.1820">
    <property type="entry name" value="alpha/beta hydrolase"/>
    <property type="match status" value="1"/>
</dbReference>
<dbReference type="InterPro" id="IPR000073">
    <property type="entry name" value="AB_hydrolase_1"/>
</dbReference>
<evidence type="ECO:0000313" key="2">
    <source>
        <dbReference type="EMBL" id="MBO1901148.1"/>
    </source>
</evidence>
<keyword evidence="3" id="KW-1185">Reference proteome</keyword>
<dbReference type="AlphaFoldDB" id="A0A939MI34"/>
<reference evidence="2" key="1">
    <citation type="submission" date="2021-03" db="EMBL/GenBank/DDBJ databases">
        <title>Leucobacter chromiisoli sp. nov., isolated from chromium-containing soil of chemical plant.</title>
        <authorList>
            <person name="Xu Z."/>
        </authorList>
    </citation>
    <scope>NUCLEOTIDE SEQUENCE</scope>
    <source>
        <strain evidence="2">S27</strain>
    </source>
</reference>
<dbReference type="RefSeq" id="WP_208096385.1">
    <property type="nucleotide sequence ID" value="NZ_JAGDYM010000004.1"/>
</dbReference>
<dbReference type="SUPFAM" id="SSF53474">
    <property type="entry name" value="alpha/beta-Hydrolases"/>
    <property type="match status" value="1"/>
</dbReference>
<dbReference type="Pfam" id="PF00561">
    <property type="entry name" value="Abhydrolase_1"/>
    <property type="match status" value="1"/>
</dbReference>
<dbReference type="ESTHER" id="9mico-a0a939mi34">
    <property type="family name" value="Zearalenone-hydrolase-fam2"/>
</dbReference>
<dbReference type="EMBL" id="JAGDYM010000004">
    <property type="protein sequence ID" value="MBO1901148.1"/>
    <property type="molecule type" value="Genomic_DNA"/>
</dbReference>
<sequence>MTEAGYVEHTHELTNGTRLNYAEGPANGSAVLLVHGQGSAWESYAPALPELAQDFHVFAIDVAGHGSSSRTPGGYDVHAIGAGVASFIDDVIGEPVILSGHSSGGLIAAWVAANAPAQVAAVLFEDPPFFSTEPDRMPQQFNYVDLATPAHEFLQQDDETDFASWYVEHNAWIRYFGSGHEGIAGYARDYRRARPDEALNIWFLPPSVNKSFRYMHEFDPAFADAFHTLDWQRDFDQQATLEAVEAPSILVHANWRITDAGILEGAMTDDDAARACAALLDCRIERVATGHSFHDEDPRSFVRLIRRLGDATV</sequence>
<name>A0A939MI34_9MICO</name>
<gene>
    <name evidence="2" type="ORF">J4H92_04190</name>
</gene>
<dbReference type="GO" id="GO:0016787">
    <property type="term" value="F:hydrolase activity"/>
    <property type="evidence" value="ECO:0007669"/>
    <property type="project" value="UniProtKB-KW"/>
</dbReference>
<dbReference type="PANTHER" id="PTHR46438">
    <property type="entry name" value="ALPHA/BETA-HYDROLASES SUPERFAMILY PROTEIN"/>
    <property type="match status" value="1"/>
</dbReference>
<evidence type="ECO:0000313" key="3">
    <source>
        <dbReference type="Proteomes" id="UP000664382"/>
    </source>
</evidence>
<comment type="caution">
    <text evidence="2">The sequence shown here is derived from an EMBL/GenBank/DDBJ whole genome shotgun (WGS) entry which is preliminary data.</text>
</comment>
<dbReference type="Proteomes" id="UP000664382">
    <property type="component" value="Unassembled WGS sequence"/>
</dbReference>
<proteinExistence type="predicted"/>
<keyword evidence="2" id="KW-0378">Hydrolase</keyword>
<dbReference type="PANTHER" id="PTHR46438:SF2">
    <property type="entry name" value="ALPHA_BETA-HYDROLASES SUPERFAMILY PROTEIN"/>
    <property type="match status" value="1"/>
</dbReference>
<evidence type="ECO:0000259" key="1">
    <source>
        <dbReference type="Pfam" id="PF00561"/>
    </source>
</evidence>
<dbReference type="InterPro" id="IPR029058">
    <property type="entry name" value="AB_hydrolase_fold"/>
</dbReference>
<organism evidence="2 3">
    <name type="scientific">Leucobacter weissii</name>
    <dbReference type="NCBI Taxonomy" id="1983706"/>
    <lineage>
        <taxon>Bacteria</taxon>
        <taxon>Bacillati</taxon>
        <taxon>Actinomycetota</taxon>
        <taxon>Actinomycetes</taxon>
        <taxon>Micrococcales</taxon>
        <taxon>Microbacteriaceae</taxon>
        <taxon>Leucobacter</taxon>
    </lineage>
</organism>
<accession>A0A939MI34</accession>